<keyword evidence="3" id="KW-0645">Protease</keyword>
<dbReference type="Gene3D" id="3.90.1310.40">
    <property type="match status" value="1"/>
</dbReference>
<dbReference type="GO" id="GO:0009002">
    <property type="term" value="F:serine-type D-Ala-D-Ala carboxypeptidase activity"/>
    <property type="evidence" value="ECO:0007669"/>
    <property type="project" value="UniProtKB-EC"/>
</dbReference>
<keyword evidence="8" id="KW-0133">Cell shape</keyword>
<evidence type="ECO:0000256" key="12">
    <source>
        <dbReference type="ARBA" id="ARBA00023268"/>
    </source>
</evidence>
<dbReference type="GO" id="GO:0006508">
    <property type="term" value="P:proteolysis"/>
    <property type="evidence" value="ECO:0007669"/>
    <property type="project" value="UniProtKB-KW"/>
</dbReference>
<keyword evidence="11 16" id="KW-0472">Membrane</keyword>
<feature type="domain" description="Penicillin-binding protein transpeptidase" evidence="17">
    <location>
        <begin position="451"/>
        <end position="710"/>
    </location>
</feature>
<keyword evidence="4" id="KW-0328">Glycosyltransferase</keyword>
<evidence type="ECO:0000256" key="11">
    <source>
        <dbReference type="ARBA" id="ARBA00023136"/>
    </source>
</evidence>
<evidence type="ECO:0000259" key="17">
    <source>
        <dbReference type="Pfam" id="PF00905"/>
    </source>
</evidence>
<comment type="catalytic activity">
    <reaction evidence="15">
        <text>[GlcNAc-(1-&gt;4)-Mur2Ac(oyl-L-Ala-gamma-D-Glu-L-Lys-D-Ala-D-Ala)](n)-di-trans,octa-cis-undecaprenyl diphosphate + beta-D-GlcNAc-(1-&gt;4)-Mur2Ac(oyl-L-Ala-gamma-D-Glu-L-Lys-D-Ala-D-Ala)-di-trans,octa-cis-undecaprenyl diphosphate = [GlcNAc-(1-&gt;4)-Mur2Ac(oyl-L-Ala-gamma-D-Glu-L-Lys-D-Ala-D-Ala)](n+1)-di-trans,octa-cis-undecaprenyl diphosphate + di-trans,octa-cis-undecaprenyl diphosphate + H(+)</text>
        <dbReference type="Rhea" id="RHEA:23708"/>
        <dbReference type="Rhea" id="RHEA-COMP:9602"/>
        <dbReference type="Rhea" id="RHEA-COMP:9603"/>
        <dbReference type="ChEBI" id="CHEBI:15378"/>
        <dbReference type="ChEBI" id="CHEBI:58405"/>
        <dbReference type="ChEBI" id="CHEBI:60033"/>
        <dbReference type="ChEBI" id="CHEBI:78435"/>
        <dbReference type="EC" id="2.4.99.28"/>
    </reaction>
</comment>
<name>A0A0R2BGL3_9LACO</name>
<evidence type="ECO:0000313" key="20">
    <source>
        <dbReference type="Proteomes" id="UP000051813"/>
    </source>
</evidence>
<dbReference type="EMBL" id="AYYK01000017">
    <property type="protein sequence ID" value="KRM78417.1"/>
    <property type="molecule type" value="Genomic_DNA"/>
</dbReference>
<dbReference type="AlphaFoldDB" id="A0A0R2BGL3"/>
<keyword evidence="10 16" id="KW-1133">Transmembrane helix</keyword>
<dbReference type="PATRIC" id="fig|1423738.3.peg.866"/>
<dbReference type="GO" id="GO:0071555">
    <property type="term" value="P:cell wall organization"/>
    <property type="evidence" value="ECO:0007669"/>
    <property type="project" value="UniProtKB-KW"/>
</dbReference>
<keyword evidence="7" id="KW-0378">Hydrolase</keyword>
<evidence type="ECO:0000256" key="14">
    <source>
        <dbReference type="ARBA" id="ARBA00034000"/>
    </source>
</evidence>
<evidence type="ECO:0000256" key="8">
    <source>
        <dbReference type="ARBA" id="ARBA00022960"/>
    </source>
</evidence>
<evidence type="ECO:0000256" key="5">
    <source>
        <dbReference type="ARBA" id="ARBA00022679"/>
    </source>
</evidence>
<dbReference type="InterPro" id="IPR001460">
    <property type="entry name" value="PCN-bd_Tpept"/>
</dbReference>
<organism evidence="19 20">
    <name type="scientific">Lapidilactobacillus dextrinicus DSM 20335</name>
    <dbReference type="NCBI Taxonomy" id="1423738"/>
    <lineage>
        <taxon>Bacteria</taxon>
        <taxon>Bacillati</taxon>
        <taxon>Bacillota</taxon>
        <taxon>Bacilli</taxon>
        <taxon>Lactobacillales</taxon>
        <taxon>Lactobacillaceae</taxon>
        <taxon>Lapidilactobacillus</taxon>
    </lineage>
</organism>
<dbReference type="STRING" id="1423738.FC84_GL000856"/>
<evidence type="ECO:0000256" key="2">
    <source>
        <dbReference type="ARBA" id="ARBA00022645"/>
    </source>
</evidence>
<evidence type="ECO:0000256" key="13">
    <source>
        <dbReference type="ARBA" id="ARBA00023316"/>
    </source>
</evidence>
<keyword evidence="13" id="KW-0961">Cell wall biogenesis/degradation</keyword>
<dbReference type="GO" id="GO:0008360">
    <property type="term" value="P:regulation of cell shape"/>
    <property type="evidence" value="ECO:0007669"/>
    <property type="project" value="UniProtKB-KW"/>
</dbReference>
<dbReference type="SUPFAM" id="SSF56601">
    <property type="entry name" value="beta-lactamase/transpeptidase-like"/>
    <property type="match status" value="1"/>
</dbReference>
<keyword evidence="2" id="KW-0121">Carboxypeptidase</keyword>
<evidence type="ECO:0000256" key="3">
    <source>
        <dbReference type="ARBA" id="ARBA00022670"/>
    </source>
</evidence>
<evidence type="ECO:0000259" key="18">
    <source>
        <dbReference type="Pfam" id="PF00912"/>
    </source>
</evidence>
<dbReference type="PANTHER" id="PTHR32282:SF32">
    <property type="entry name" value="PENICILLIN-BINDING PROTEIN 2A"/>
    <property type="match status" value="1"/>
</dbReference>
<evidence type="ECO:0000256" key="6">
    <source>
        <dbReference type="ARBA" id="ARBA00022692"/>
    </source>
</evidence>
<evidence type="ECO:0000256" key="4">
    <source>
        <dbReference type="ARBA" id="ARBA00022676"/>
    </source>
</evidence>
<dbReference type="SUPFAM" id="SSF53955">
    <property type="entry name" value="Lysozyme-like"/>
    <property type="match status" value="1"/>
</dbReference>
<protein>
    <submittedName>
        <fullName evidence="19">Bifunctional glycosyltransferase transpeptidase penicillin-binding protein 1B</fullName>
    </submittedName>
</protein>
<evidence type="ECO:0000256" key="10">
    <source>
        <dbReference type="ARBA" id="ARBA00022989"/>
    </source>
</evidence>
<dbReference type="GO" id="GO:0030288">
    <property type="term" value="C:outer membrane-bounded periplasmic space"/>
    <property type="evidence" value="ECO:0007669"/>
    <property type="project" value="TreeGrafter"/>
</dbReference>
<keyword evidence="9" id="KW-0573">Peptidoglycan synthesis</keyword>
<keyword evidence="5 19" id="KW-0808">Transferase</keyword>
<keyword evidence="1" id="KW-1003">Cell membrane</keyword>
<dbReference type="Gene3D" id="3.40.50.12800">
    <property type="match status" value="1"/>
</dbReference>
<evidence type="ECO:0000256" key="7">
    <source>
        <dbReference type="ARBA" id="ARBA00022801"/>
    </source>
</evidence>
<dbReference type="Pfam" id="PF00905">
    <property type="entry name" value="Transpeptidase"/>
    <property type="match status" value="1"/>
</dbReference>
<comment type="caution">
    <text evidence="19">The sequence shown here is derived from an EMBL/GenBank/DDBJ whole genome shotgun (WGS) entry which is preliminary data.</text>
</comment>
<comment type="catalytic activity">
    <reaction evidence="14">
        <text>Preferential cleavage: (Ac)2-L-Lys-D-Ala-|-D-Ala. Also transpeptidation of peptidyl-alanyl moieties that are N-acyl substituents of D-alanine.</text>
        <dbReference type="EC" id="3.4.16.4"/>
    </reaction>
</comment>
<dbReference type="Gene3D" id="1.10.3810.10">
    <property type="entry name" value="Biosynthetic peptidoglycan transglycosylase-like"/>
    <property type="match status" value="1"/>
</dbReference>
<sequence length="850" mass="93705">MALSLNEPQNWWTKFLTALQNFGQRLVHLTKRTIQQSRSNTEANQQPTPNDWQFKFNVIMSTIRSLMRFVIALLFVGGGLALGLLLGYFSGLMSQESVPTYASMKRQISDVKQSSELYFANNVKLDNVKSDLLRKQISSSEMSPYLKKAIVATEDSDFYNHNGVVPKSLIRAVLGEIAGASVQTGGSTLTQQLVKMQLLSSETTWKRKATEIMLAMRVNKYFSKDEVLESYLNVATFGRNSAGQNIAGVEEAAQGLFGVSAKNLSLPQAAFIAGLPQSPSVYTPYKQNGSLKKDLSLGLKRKNVVLFRMYRNGDITNKQYQAAKKVDLVSQFQEKGTASEQTVKYGYVYNLLLSRARTILIKQLVKQDGRQIVKVKADDALYTKYYNQADTLLKQKGYRIDSTINKSIYDELQTATSQASYTFGQSYTETAYDSNLKKEVTITEPVQVGSIVLDNTTGKVLAFVGGRDYDDNQVNHAFDTLRSPGSTMKPLLVYGPAVENKIINTQTQIADFPQDFNGYKPSDFGQTSLNKFVSATTALEHSYNLPAVNLYNYLLNKTNVQPADYLKKMGITLTSKEISELGIALGGTSQGISVQQDASAFATYANNGDHVDPYVISKITAPDGKVIYQHKETKTSVYSPSTAYIMQHMLKQVVKSGTANSLSWRLNFSTDNVWGKTGTTNDNKDIWFVGSTPGITMATWMGYDNFYGNQHSLGTTASSINLGYWSTMANAIYSNQPDLLKLNKSMSKPSGVKSHSVLESTGTKDGKVTVDGNTINLKGNTVTALFNDDEASDAKAKFAIGGTDKNYKLFYDHYSGISNAYGQSIKMDAKGNVLDSSGNIVTDDDDTTTD</sequence>
<dbReference type="InterPro" id="IPR050396">
    <property type="entry name" value="Glycosyltr_51/Transpeptidase"/>
</dbReference>
<dbReference type="GO" id="GO:0009252">
    <property type="term" value="P:peptidoglycan biosynthetic process"/>
    <property type="evidence" value="ECO:0007669"/>
    <property type="project" value="UniProtKB-KW"/>
</dbReference>
<dbReference type="Pfam" id="PF00912">
    <property type="entry name" value="Transgly"/>
    <property type="match status" value="1"/>
</dbReference>
<dbReference type="InterPro" id="IPR023346">
    <property type="entry name" value="Lysozyme-like_dom_sf"/>
</dbReference>
<dbReference type="PANTHER" id="PTHR32282">
    <property type="entry name" value="BINDING PROTEIN TRANSPEPTIDASE, PUTATIVE-RELATED"/>
    <property type="match status" value="1"/>
</dbReference>
<dbReference type="Gene3D" id="3.40.710.10">
    <property type="entry name" value="DD-peptidase/beta-lactamase superfamily"/>
    <property type="match status" value="1"/>
</dbReference>
<accession>A0A0R2BGL3</accession>
<feature type="domain" description="Glycosyl transferase family 51" evidence="18">
    <location>
        <begin position="127"/>
        <end position="309"/>
    </location>
</feature>
<dbReference type="InterPro" id="IPR012338">
    <property type="entry name" value="Beta-lactam/transpept-like"/>
</dbReference>
<evidence type="ECO:0000256" key="1">
    <source>
        <dbReference type="ARBA" id="ARBA00022475"/>
    </source>
</evidence>
<dbReference type="GO" id="GO:0008955">
    <property type="term" value="F:peptidoglycan glycosyltransferase activity"/>
    <property type="evidence" value="ECO:0007669"/>
    <property type="project" value="UniProtKB-EC"/>
</dbReference>
<dbReference type="InterPro" id="IPR001264">
    <property type="entry name" value="Glyco_trans_51"/>
</dbReference>
<keyword evidence="12" id="KW-0511">Multifunctional enzyme</keyword>
<reference evidence="19 20" key="1">
    <citation type="journal article" date="2015" name="Genome Announc.">
        <title>Expanding the biotechnology potential of lactobacilli through comparative genomics of 213 strains and associated genera.</title>
        <authorList>
            <person name="Sun Z."/>
            <person name="Harris H.M."/>
            <person name="McCann A."/>
            <person name="Guo C."/>
            <person name="Argimon S."/>
            <person name="Zhang W."/>
            <person name="Yang X."/>
            <person name="Jeffery I.B."/>
            <person name="Cooney J.C."/>
            <person name="Kagawa T.F."/>
            <person name="Liu W."/>
            <person name="Song Y."/>
            <person name="Salvetti E."/>
            <person name="Wrobel A."/>
            <person name="Rasinkangas P."/>
            <person name="Parkhill J."/>
            <person name="Rea M.C."/>
            <person name="O'Sullivan O."/>
            <person name="Ritari J."/>
            <person name="Douillard F.P."/>
            <person name="Paul Ross R."/>
            <person name="Yang R."/>
            <person name="Briner A.E."/>
            <person name="Felis G.E."/>
            <person name="de Vos W.M."/>
            <person name="Barrangou R."/>
            <person name="Klaenhammer T.R."/>
            <person name="Caufield P.W."/>
            <person name="Cui Y."/>
            <person name="Zhang H."/>
            <person name="O'Toole P.W."/>
        </authorList>
    </citation>
    <scope>NUCLEOTIDE SEQUENCE [LARGE SCALE GENOMIC DNA]</scope>
    <source>
        <strain evidence="19 20">DSM 20335</strain>
    </source>
</reference>
<dbReference type="GO" id="GO:0008658">
    <property type="term" value="F:penicillin binding"/>
    <property type="evidence" value="ECO:0007669"/>
    <property type="project" value="InterPro"/>
</dbReference>
<evidence type="ECO:0000256" key="15">
    <source>
        <dbReference type="ARBA" id="ARBA00049902"/>
    </source>
</evidence>
<evidence type="ECO:0000256" key="9">
    <source>
        <dbReference type="ARBA" id="ARBA00022984"/>
    </source>
</evidence>
<proteinExistence type="predicted"/>
<feature type="transmembrane region" description="Helical" evidence="16">
    <location>
        <begin position="69"/>
        <end position="89"/>
    </location>
</feature>
<evidence type="ECO:0000256" key="16">
    <source>
        <dbReference type="SAM" id="Phobius"/>
    </source>
</evidence>
<evidence type="ECO:0000313" key="19">
    <source>
        <dbReference type="EMBL" id="KRM78417.1"/>
    </source>
</evidence>
<gene>
    <name evidence="19" type="ORF">FC84_GL000856</name>
</gene>
<keyword evidence="20" id="KW-1185">Reference proteome</keyword>
<dbReference type="InterPro" id="IPR036950">
    <property type="entry name" value="PBP_transglycosylase"/>
</dbReference>
<dbReference type="Proteomes" id="UP000051813">
    <property type="component" value="Unassembled WGS sequence"/>
</dbReference>
<keyword evidence="6 16" id="KW-0812">Transmembrane</keyword>